<feature type="transmembrane region" description="Helical" evidence="1">
    <location>
        <begin position="112"/>
        <end position="132"/>
    </location>
</feature>
<sequence>MSVSETRAPVVRGANWIDGLRGIASFIVVTGHLCTSFVPHLHAPAASPTDAPLLFQLPFLRLCVGGRMAVAFFFLITGYVNALGPLSKSYAGDIDSAFHSVAQSALARSGRLLLPSACALLLSWLLANVGAYQMTQHVDSTWIRQGYRGPSGSVVEAVVSLVKAQVGLWTGAWEENYDGTQWTLSLFLKGSMVVYIVLFATVLVAPRARRMVLVVMWVYGWLSHNALMMMNITAGMFLADIAASSGKIPPRVHGFMAVLPPILMAVGMFICGYPQDAPGNAPWSAVMERIMTAITPEGTDLRRHWDSLGATMILVGIFTCEPARRVLTSSVCNYMGRVSFAVYLLHNQLIKTLLTWMVYLPSAMKPQVDEMGNPKDLARGPPLQMGCAIATFFYMLYRLAGLWNRWVDPMCVRVVGAVIRRMKGEGEKSLLG</sequence>
<feature type="domain" description="Acyltransferase 3" evidence="2">
    <location>
        <begin position="15"/>
        <end position="360"/>
    </location>
</feature>
<gene>
    <name evidence="3" type="ORF">EJ06DRAFT_328104</name>
</gene>
<feature type="transmembrane region" description="Helical" evidence="1">
    <location>
        <begin position="186"/>
        <end position="205"/>
    </location>
</feature>
<proteinExistence type="predicted"/>
<dbReference type="InterPro" id="IPR050879">
    <property type="entry name" value="Acyltransferase_3"/>
</dbReference>
<evidence type="ECO:0000259" key="2">
    <source>
        <dbReference type="Pfam" id="PF01757"/>
    </source>
</evidence>
<evidence type="ECO:0000256" key="1">
    <source>
        <dbReference type="SAM" id="Phobius"/>
    </source>
</evidence>
<evidence type="ECO:0000313" key="3">
    <source>
        <dbReference type="EMBL" id="KAF2402170.1"/>
    </source>
</evidence>
<name>A0A6G1I1L6_9PEZI</name>
<keyword evidence="1" id="KW-0812">Transmembrane</keyword>
<feature type="transmembrane region" description="Helical" evidence="1">
    <location>
        <begin position="20"/>
        <end position="39"/>
    </location>
</feature>
<dbReference type="Pfam" id="PF01757">
    <property type="entry name" value="Acyl_transf_3"/>
    <property type="match status" value="1"/>
</dbReference>
<dbReference type="AlphaFoldDB" id="A0A6G1I1L6"/>
<dbReference type="OrthoDB" id="5405781at2759"/>
<keyword evidence="4" id="KW-1185">Reference proteome</keyword>
<keyword evidence="1" id="KW-1133">Transmembrane helix</keyword>
<dbReference type="InterPro" id="IPR002656">
    <property type="entry name" value="Acyl_transf_3_dom"/>
</dbReference>
<feature type="transmembrane region" description="Helical" evidence="1">
    <location>
        <begin position="212"/>
        <end position="232"/>
    </location>
</feature>
<accession>A0A6G1I1L6</accession>
<dbReference type="Proteomes" id="UP000799640">
    <property type="component" value="Unassembled WGS sequence"/>
</dbReference>
<feature type="transmembrane region" description="Helical" evidence="1">
    <location>
        <begin position="59"/>
        <end position="80"/>
    </location>
</feature>
<reference evidence="3" key="1">
    <citation type="journal article" date="2020" name="Stud. Mycol.">
        <title>101 Dothideomycetes genomes: a test case for predicting lifestyles and emergence of pathogens.</title>
        <authorList>
            <person name="Haridas S."/>
            <person name="Albert R."/>
            <person name="Binder M."/>
            <person name="Bloem J."/>
            <person name="Labutti K."/>
            <person name="Salamov A."/>
            <person name="Andreopoulos B."/>
            <person name="Baker S."/>
            <person name="Barry K."/>
            <person name="Bills G."/>
            <person name="Bluhm B."/>
            <person name="Cannon C."/>
            <person name="Castanera R."/>
            <person name="Culley D."/>
            <person name="Daum C."/>
            <person name="Ezra D."/>
            <person name="Gonzalez J."/>
            <person name="Henrissat B."/>
            <person name="Kuo A."/>
            <person name="Liang C."/>
            <person name="Lipzen A."/>
            <person name="Lutzoni F."/>
            <person name="Magnuson J."/>
            <person name="Mondo S."/>
            <person name="Nolan M."/>
            <person name="Ohm R."/>
            <person name="Pangilinan J."/>
            <person name="Park H.-J."/>
            <person name="Ramirez L."/>
            <person name="Alfaro M."/>
            <person name="Sun H."/>
            <person name="Tritt A."/>
            <person name="Yoshinaga Y."/>
            <person name="Zwiers L.-H."/>
            <person name="Turgeon B."/>
            <person name="Goodwin S."/>
            <person name="Spatafora J."/>
            <person name="Crous P."/>
            <person name="Grigoriev I."/>
        </authorList>
    </citation>
    <scope>NUCLEOTIDE SEQUENCE</scope>
    <source>
        <strain evidence="3">CBS 262.69</strain>
    </source>
</reference>
<feature type="transmembrane region" description="Helical" evidence="1">
    <location>
        <begin position="340"/>
        <end position="362"/>
    </location>
</feature>
<feature type="transmembrane region" description="Helical" evidence="1">
    <location>
        <begin position="252"/>
        <end position="273"/>
    </location>
</feature>
<dbReference type="GO" id="GO:0016747">
    <property type="term" value="F:acyltransferase activity, transferring groups other than amino-acyl groups"/>
    <property type="evidence" value="ECO:0007669"/>
    <property type="project" value="InterPro"/>
</dbReference>
<dbReference type="EMBL" id="ML996691">
    <property type="protein sequence ID" value="KAF2402170.1"/>
    <property type="molecule type" value="Genomic_DNA"/>
</dbReference>
<protein>
    <recommendedName>
        <fullName evidence="2">Acyltransferase 3 domain-containing protein</fullName>
    </recommendedName>
</protein>
<organism evidence="3 4">
    <name type="scientific">Trichodelitschia bisporula</name>
    <dbReference type="NCBI Taxonomy" id="703511"/>
    <lineage>
        <taxon>Eukaryota</taxon>
        <taxon>Fungi</taxon>
        <taxon>Dikarya</taxon>
        <taxon>Ascomycota</taxon>
        <taxon>Pezizomycotina</taxon>
        <taxon>Dothideomycetes</taxon>
        <taxon>Dothideomycetes incertae sedis</taxon>
        <taxon>Phaeotrichales</taxon>
        <taxon>Phaeotrichaceae</taxon>
        <taxon>Trichodelitschia</taxon>
    </lineage>
</organism>
<dbReference type="PANTHER" id="PTHR23028:SF128">
    <property type="entry name" value="ACYLTRANSFERASE 3 DOMAIN-CONTAINING PROTEIN"/>
    <property type="match status" value="1"/>
</dbReference>
<keyword evidence="1" id="KW-0472">Membrane</keyword>
<dbReference type="PANTHER" id="PTHR23028">
    <property type="entry name" value="ACETYLTRANSFERASE"/>
    <property type="match status" value="1"/>
</dbReference>
<evidence type="ECO:0000313" key="4">
    <source>
        <dbReference type="Proteomes" id="UP000799640"/>
    </source>
</evidence>
<feature type="transmembrane region" description="Helical" evidence="1">
    <location>
        <begin position="382"/>
        <end position="400"/>
    </location>
</feature>